<organism evidence="1 2">
    <name type="scientific">Solemya velesiana gill symbiont</name>
    <dbReference type="NCBI Taxonomy" id="1918948"/>
    <lineage>
        <taxon>Bacteria</taxon>
        <taxon>Pseudomonadati</taxon>
        <taxon>Pseudomonadota</taxon>
        <taxon>Gammaproteobacteria</taxon>
        <taxon>sulfur-oxidizing symbionts</taxon>
    </lineage>
</organism>
<dbReference type="Gene3D" id="3.30.310.170">
    <property type="entry name" value="Outer membrane protein assembly factor BamC"/>
    <property type="match status" value="1"/>
</dbReference>
<dbReference type="OrthoDB" id="9772575at2"/>
<evidence type="ECO:0000313" key="1">
    <source>
        <dbReference type="EMBL" id="OOZ36693.1"/>
    </source>
</evidence>
<dbReference type="EMBL" id="MPRJ01000029">
    <property type="protein sequence ID" value="OOZ36693.1"/>
    <property type="molecule type" value="Genomic_DNA"/>
</dbReference>
<dbReference type="InterPro" id="IPR010653">
    <property type="entry name" value="NlpB/DapX"/>
</dbReference>
<reference evidence="1 2" key="1">
    <citation type="submission" date="2016-11" db="EMBL/GenBank/DDBJ databases">
        <title>Mixed transmission modes and dynamic genome evolution in an obligate animal-bacterial symbiosis.</title>
        <authorList>
            <person name="Russell S.L."/>
            <person name="Corbett-Detig R.B."/>
            <person name="Cavanaugh C.M."/>
        </authorList>
    </citation>
    <scope>NUCLEOTIDE SEQUENCE [LARGE SCALE GENOMIC DNA]</scope>
    <source>
        <strain evidence="1">Se-Cadez</strain>
    </source>
</reference>
<protein>
    <recommendedName>
        <fullName evidence="3">Outer membrane protein assembly factor BamC</fullName>
    </recommendedName>
</protein>
<name>A0A1T2KV03_9GAMM</name>
<dbReference type="Proteomes" id="UP000190896">
    <property type="component" value="Unassembled WGS sequence"/>
</dbReference>
<keyword evidence="2" id="KW-1185">Reference proteome</keyword>
<dbReference type="Pfam" id="PF06804">
    <property type="entry name" value="Lipoprotein_18"/>
    <property type="match status" value="1"/>
</dbReference>
<dbReference type="PROSITE" id="PS51257">
    <property type="entry name" value="PROKAR_LIPOPROTEIN"/>
    <property type="match status" value="1"/>
</dbReference>
<accession>A0A1T2KV03</accession>
<gene>
    <name evidence="1" type="ORF">BOW51_05960</name>
</gene>
<dbReference type="AlphaFoldDB" id="A0A1T2KV03"/>
<comment type="caution">
    <text evidence="1">The sequence shown here is derived from an EMBL/GenBank/DDBJ whole genome shotgun (WGS) entry which is preliminary data.</text>
</comment>
<proteinExistence type="predicted"/>
<evidence type="ECO:0000313" key="2">
    <source>
        <dbReference type="Proteomes" id="UP000190896"/>
    </source>
</evidence>
<dbReference type="InterPro" id="IPR042268">
    <property type="entry name" value="BamC_C"/>
</dbReference>
<dbReference type="RefSeq" id="WP_078486740.1">
    <property type="nucleotide sequence ID" value="NZ_MPRJ01000029.1"/>
</dbReference>
<evidence type="ECO:0008006" key="3">
    <source>
        <dbReference type="Google" id="ProtNLM"/>
    </source>
</evidence>
<sequence>MLINAPKLFVACLVAAGLVGCDSLPRVEDVLPDKKVEYKKAKQAEKNLEIPPDLTRSTINDELVIPDAPRGGSSTLSGFMERERVQGRSARQPNVLPSINNMEVKRDGDQRWLVIKADPDDVWFKTIGFWQDNGILLAEQDPTVGIMLTDWLENSADIKNDFITDAIRSVFEGIYSASTRDQFRVRIEPGVKAGTTELYLTHRGMQETIMQGRGDTAERTVWNPRETDHGLEAEMLRRLMVYMGVADQQASRSLARKGTFKPRSQLSRSSNAVSLQIDEGFSRAWRLTGVALDRVGFAVEDRDRSKGIYYVRYNDPLKDVEEPGLLDRLAFWRDSDKDIDKDIDKESQYQVSLNGEGAMTRVVVLDKEGTHDNSETAMRILTLLNEQIK</sequence>